<accession>R3TWZ0</accession>
<dbReference type="HOGENOM" id="CLU_2733819_0_0_9"/>
<sequence>MPEKDFEKKLADIAEETNHGKDFEELDKVEKELNLDDKDDDDVPKEGKDKDGISELLPPIPPKNSGNGFPY</sequence>
<comment type="caution">
    <text evidence="2">The sequence shown here is derived from an EMBL/GenBank/DDBJ whole genome shotgun (WGS) entry which is preliminary data.</text>
</comment>
<organism evidence="2 3">
    <name type="scientific">Enterococcus phoeniculicola ATCC BAA-412</name>
    <dbReference type="NCBI Taxonomy" id="1158610"/>
    <lineage>
        <taxon>Bacteria</taxon>
        <taxon>Bacillati</taxon>
        <taxon>Bacillota</taxon>
        <taxon>Bacilli</taxon>
        <taxon>Lactobacillales</taxon>
        <taxon>Enterococcaceae</taxon>
        <taxon>Enterococcus</taxon>
    </lineage>
</organism>
<gene>
    <name evidence="2" type="ORF">UC3_00925</name>
</gene>
<dbReference type="Proteomes" id="UP000013785">
    <property type="component" value="Unassembled WGS sequence"/>
</dbReference>
<feature type="region of interest" description="Disordered" evidence="1">
    <location>
        <begin position="21"/>
        <end position="71"/>
    </location>
</feature>
<feature type="compositionally biased region" description="Basic and acidic residues" evidence="1">
    <location>
        <begin position="21"/>
        <end position="36"/>
    </location>
</feature>
<dbReference type="PATRIC" id="fig|1158610.3.peg.903"/>
<name>R3TWZ0_9ENTE</name>
<dbReference type="RefSeq" id="WP_010767597.1">
    <property type="nucleotide sequence ID" value="NZ_ASWE01000002.1"/>
</dbReference>
<dbReference type="EMBL" id="AJAT01000011">
    <property type="protein sequence ID" value="EOL46119.1"/>
    <property type="molecule type" value="Genomic_DNA"/>
</dbReference>
<reference evidence="2 3" key="1">
    <citation type="submission" date="2013-02" db="EMBL/GenBank/DDBJ databases">
        <title>The Genome Sequence of Enterococcus phoeniculicola BAA-412.</title>
        <authorList>
            <consortium name="The Broad Institute Genome Sequencing Platform"/>
            <consortium name="The Broad Institute Genome Sequencing Center for Infectious Disease"/>
            <person name="Earl A.M."/>
            <person name="Gilmore M.S."/>
            <person name="Lebreton F."/>
            <person name="Walker B."/>
            <person name="Young S.K."/>
            <person name="Zeng Q."/>
            <person name="Gargeya S."/>
            <person name="Fitzgerald M."/>
            <person name="Haas B."/>
            <person name="Abouelleil A."/>
            <person name="Alvarado L."/>
            <person name="Arachchi H.M."/>
            <person name="Berlin A.M."/>
            <person name="Chapman S.B."/>
            <person name="Dewar J."/>
            <person name="Goldberg J."/>
            <person name="Griggs A."/>
            <person name="Gujja S."/>
            <person name="Hansen M."/>
            <person name="Howarth C."/>
            <person name="Imamovic A."/>
            <person name="Larimer J."/>
            <person name="McCowan C."/>
            <person name="Murphy C."/>
            <person name="Neiman D."/>
            <person name="Pearson M."/>
            <person name="Priest M."/>
            <person name="Roberts A."/>
            <person name="Saif S."/>
            <person name="Shea T."/>
            <person name="Sisk P."/>
            <person name="Sykes S."/>
            <person name="Wortman J."/>
            <person name="Nusbaum C."/>
            <person name="Birren B."/>
        </authorList>
    </citation>
    <scope>NUCLEOTIDE SEQUENCE [LARGE SCALE GENOMIC DNA]</scope>
    <source>
        <strain evidence="2 3">ATCC BAA-412</strain>
    </source>
</reference>
<protein>
    <submittedName>
        <fullName evidence="2">Uncharacterized protein</fullName>
    </submittedName>
</protein>
<evidence type="ECO:0000256" key="1">
    <source>
        <dbReference type="SAM" id="MobiDB-lite"/>
    </source>
</evidence>
<evidence type="ECO:0000313" key="3">
    <source>
        <dbReference type="Proteomes" id="UP000013785"/>
    </source>
</evidence>
<keyword evidence="3" id="KW-1185">Reference proteome</keyword>
<evidence type="ECO:0000313" key="2">
    <source>
        <dbReference type="EMBL" id="EOL46119.1"/>
    </source>
</evidence>
<feature type="compositionally biased region" description="Basic and acidic residues" evidence="1">
    <location>
        <begin position="44"/>
        <end position="53"/>
    </location>
</feature>
<dbReference type="AlphaFoldDB" id="R3TWZ0"/>
<proteinExistence type="predicted"/>